<feature type="compositionally biased region" description="Low complexity" evidence="6">
    <location>
        <begin position="74"/>
        <end position="85"/>
    </location>
</feature>
<dbReference type="SUPFAM" id="SSF47459">
    <property type="entry name" value="HLH, helix-loop-helix DNA-binding domain"/>
    <property type="match status" value="1"/>
</dbReference>
<feature type="compositionally biased region" description="Basic and acidic residues" evidence="6">
    <location>
        <begin position="150"/>
        <end position="161"/>
    </location>
</feature>
<dbReference type="Pfam" id="PF00010">
    <property type="entry name" value="HLH"/>
    <property type="match status" value="1"/>
</dbReference>
<gene>
    <name evidence="8" type="ORF">M231_02805</name>
</gene>
<evidence type="ECO:0000259" key="7">
    <source>
        <dbReference type="PROSITE" id="PS50888"/>
    </source>
</evidence>
<sequence length="365" mass="41501">MSFPTPDSPTPPMRLTHLALPRIYTSPPPVKPTQEELYDINSKPERGVSPDRLSISSLSVSVESDKESLRKRTPLSPSPLRSLPPLERNFWHPYSRSPFPQRIPLSSSPSSSPDRSLPSHPLPHTQIRQIKERRPNPLEVRSVSSPARGHPLDDRRREHNGQEYLISNRDVRPDFERTRMKEDGNMRDIRDDLHLERMREIKGEEKEMRERHLSLPRMDINQNSTQSHPQPYHQTGFINPPFRHHDMREDDRGISGVNGRNQLGRNGLGVTMGNGNVGVNGTGTGLGGSGQMERGGKVLKSRMSHILSEQRRRESINSGFDRLRALLPVADDGMTKAQILQQASDYILKLESRVQDLSSRQYGRV</sequence>
<dbReference type="OrthoDB" id="5778525at2759"/>
<protein>
    <recommendedName>
        <fullName evidence="7">BHLH domain-containing protein</fullName>
    </recommendedName>
</protein>
<proteinExistence type="predicted"/>
<evidence type="ECO:0000313" key="8">
    <source>
        <dbReference type="EMBL" id="RXK39871.1"/>
    </source>
</evidence>
<dbReference type="EMBL" id="SDIL01000025">
    <property type="protein sequence ID" value="RXK39871.1"/>
    <property type="molecule type" value="Genomic_DNA"/>
</dbReference>
<comment type="subcellular location">
    <subcellularLocation>
        <location evidence="1">Nucleus</location>
    </subcellularLocation>
</comment>
<dbReference type="InParanoid" id="A0A4Q1BPN9"/>
<evidence type="ECO:0000256" key="1">
    <source>
        <dbReference type="ARBA" id="ARBA00004123"/>
    </source>
</evidence>
<accession>A0A4Q1BPN9</accession>
<feature type="compositionally biased region" description="Low complexity" evidence="6">
    <location>
        <begin position="50"/>
        <end position="62"/>
    </location>
</feature>
<evidence type="ECO:0000256" key="5">
    <source>
        <dbReference type="ARBA" id="ARBA00023242"/>
    </source>
</evidence>
<dbReference type="InterPro" id="IPR052207">
    <property type="entry name" value="Max-like/E-box_TFs"/>
</dbReference>
<dbReference type="InterPro" id="IPR036638">
    <property type="entry name" value="HLH_DNA-bd_sf"/>
</dbReference>
<dbReference type="PANTHER" id="PTHR15741:SF27">
    <property type="entry name" value="TRANSCRIPTION FACTOR AP-4"/>
    <property type="match status" value="1"/>
</dbReference>
<dbReference type="SMART" id="SM00353">
    <property type="entry name" value="HLH"/>
    <property type="match status" value="1"/>
</dbReference>
<organism evidence="8 9">
    <name type="scientific">Tremella mesenterica</name>
    <name type="common">Jelly fungus</name>
    <dbReference type="NCBI Taxonomy" id="5217"/>
    <lineage>
        <taxon>Eukaryota</taxon>
        <taxon>Fungi</taxon>
        <taxon>Dikarya</taxon>
        <taxon>Basidiomycota</taxon>
        <taxon>Agaricomycotina</taxon>
        <taxon>Tremellomycetes</taxon>
        <taxon>Tremellales</taxon>
        <taxon>Tremellaceae</taxon>
        <taxon>Tremella</taxon>
    </lineage>
</organism>
<dbReference type="GO" id="GO:0005634">
    <property type="term" value="C:nucleus"/>
    <property type="evidence" value="ECO:0007669"/>
    <property type="project" value="UniProtKB-SubCell"/>
</dbReference>
<evidence type="ECO:0000256" key="3">
    <source>
        <dbReference type="ARBA" id="ARBA00023125"/>
    </source>
</evidence>
<evidence type="ECO:0000256" key="2">
    <source>
        <dbReference type="ARBA" id="ARBA00023015"/>
    </source>
</evidence>
<feature type="region of interest" description="Disordered" evidence="6">
    <location>
        <begin position="23"/>
        <end position="85"/>
    </location>
</feature>
<keyword evidence="2" id="KW-0805">Transcription regulation</keyword>
<keyword evidence="3" id="KW-0238">DNA-binding</keyword>
<reference evidence="8 9" key="1">
    <citation type="submission" date="2016-06" db="EMBL/GenBank/DDBJ databases">
        <title>Evolution of pathogenesis and genome organization in the Tremellales.</title>
        <authorList>
            <person name="Cuomo C."/>
            <person name="Litvintseva A."/>
            <person name="Heitman J."/>
            <person name="Chen Y."/>
            <person name="Sun S."/>
            <person name="Springer D."/>
            <person name="Dromer F."/>
            <person name="Young S."/>
            <person name="Zeng Q."/>
            <person name="Chapman S."/>
            <person name="Gujja S."/>
            <person name="Saif S."/>
            <person name="Birren B."/>
        </authorList>
    </citation>
    <scope>NUCLEOTIDE SEQUENCE [LARGE SCALE GENOMIC DNA]</scope>
    <source>
        <strain evidence="8 9">ATCC 28783</strain>
    </source>
</reference>
<dbReference type="GO" id="GO:0046983">
    <property type="term" value="F:protein dimerization activity"/>
    <property type="evidence" value="ECO:0007669"/>
    <property type="project" value="InterPro"/>
</dbReference>
<dbReference type="AlphaFoldDB" id="A0A4Q1BPN9"/>
<dbReference type="VEuPathDB" id="FungiDB:TREMEDRAFT_65985"/>
<name>A0A4Q1BPN9_TREME</name>
<evidence type="ECO:0000313" key="9">
    <source>
        <dbReference type="Proteomes" id="UP000289152"/>
    </source>
</evidence>
<evidence type="ECO:0000256" key="6">
    <source>
        <dbReference type="SAM" id="MobiDB-lite"/>
    </source>
</evidence>
<keyword evidence="5" id="KW-0539">Nucleus</keyword>
<feature type="domain" description="BHLH" evidence="7">
    <location>
        <begin position="300"/>
        <end position="350"/>
    </location>
</feature>
<dbReference type="InterPro" id="IPR011598">
    <property type="entry name" value="bHLH_dom"/>
</dbReference>
<dbReference type="PROSITE" id="PS50888">
    <property type="entry name" value="BHLH"/>
    <property type="match status" value="1"/>
</dbReference>
<feature type="compositionally biased region" description="Low complexity" evidence="6">
    <location>
        <begin position="104"/>
        <end position="123"/>
    </location>
</feature>
<feature type="region of interest" description="Disordered" evidence="6">
    <location>
        <begin position="101"/>
        <end position="164"/>
    </location>
</feature>
<dbReference type="Gene3D" id="4.10.280.10">
    <property type="entry name" value="Helix-loop-helix DNA-binding domain"/>
    <property type="match status" value="1"/>
</dbReference>
<dbReference type="GO" id="GO:0000978">
    <property type="term" value="F:RNA polymerase II cis-regulatory region sequence-specific DNA binding"/>
    <property type="evidence" value="ECO:0007669"/>
    <property type="project" value="TreeGrafter"/>
</dbReference>
<dbReference type="PANTHER" id="PTHR15741">
    <property type="entry name" value="BASIC HELIX-LOOP-HELIX ZIP TRANSCRIPTION FACTOR"/>
    <property type="match status" value="1"/>
</dbReference>
<dbReference type="GO" id="GO:0000981">
    <property type="term" value="F:DNA-binding transcription factor activity, RNA polymerase II-specific"/>
    <property type="evidence" value="ECO:0007669"/>
    <property type="project" value="TreeGrafter"/>
</dbReference>
<keyword evidence="9" id="KW-1185">Reference proteome</keyword>
<comment type="caution">
    <text evidence="8">The sequence shown here is derived from an EMBL/GenBank/DDBJ whole genome shotgun (WGS) entry which is preliminary data.</text>
</comment>
<evidence type="ECO:0000256" key="4">
    <source>
        <dbReference type="ARBA" id="ARBA00023163"/>
    </source>
</evidence>
<keyword evidence="4" id="KW-0804">Transcription</keyword>
<dbReference type="Proteomes" id="UP000289152">
    <property type="component" value="Unassembled WGS sequence"/>
</dbReference>